<gene>
    <name evidence="7 11" type="primary">lpxD</name>
    <name evidence="11" type="ORF">D6Z83_24730</name>
    <name evidence="12" type="ORF">EBE87_08445</name>
</gene>
<feature type="active site" description="Proton acceptor" evidence="7">
    <location>
        <position position="251"/>
    </location>
</feature>
<dbReference type="FunCoup" id="A0A3A9JLN1">
    <property type="interactions" value="410"/>
</dbReference>
<protein>
    <recommendedName>
        <fullName evidence="7">UDP-3-O-acylglucosamine N-acyltransferase</fullName>
        <ecNumber evidence="7">2.3.1.191</ecNumber>
    </recommendedName>
</protein>
<dbReference type="EC" id="2.3.1.191" evidence="7"/>
<dbReference type="GO" id="GO:0009245">
    <property type="term" value="P:lipid A biosynthetic process"/>
    <property type="evidence" value="ECO:0007669"/>
    <property type="project" value="UniProtKB-UniRule"/>
</dbReference>
<evidence type="ECO:0000259" key="9">
    <source>
        <dbReference type="Pfam" id="PF04613"/>
    </source>
</evidence>
<dbReference type="GO" id="GO:0103118">
    <property type="term" value="F:UDP-3-O-[(3R)-3-hydroxyacyl]-glucosamine N-acyltransferase activity"/>
    <property type="evidence" value="ECO:0007669"/>
    <property type="project" value="UniProtKB-EC"/>
</dbReference>
<dbReference type="OrthoDB" id="9784739at2"/>
<keyword evidence="1 7" id="KW-0444">Lipid biosynthesis</keyword>
<name>A0A3A9JLN1_9PROT</name>
<dbReference type="InterPro" id="IPR020573">
    <property type="entry name" value="UDP_GlcNAc_AcTrfase_non-rep"/>
</dbReference>
<accession>A0A3A9JLN1</accession>
<comment type="similarity">
    <text evidence="7">Belongs to the transferase hexapeptide repeat family. LpxD subfamily.</text>
</comment>
<evidence type="ECO:0000256" key="1">
    <source>
        <dbReference type="ARBA" id="ARBA00022516"/>
    </source>
</evidence>
<feature type="domain" description="UDP-3-O-[3-hydroxymyristoyl] glucosamine N-acyltransferase non-repeat region" evidence="9">
    <location>
        <begin position="35"/>
        <end position="101"/>
    </location>
</feature>
<dbReference type="SUPFAM" id="SSF51161">
    <property type="entry name" value="Trimeric LpxA-like enzymes"/>
    <property type="match status" value="1"/>
</dbReference>
<comment type="function">
    <text evidence="7">Catalyzes the N-acylation of UDP-3-O-acylglucosamine using 3-hydroxyacyl-ACP as the acyl donor. Is involved in the biosynthesis of lipid A, a phosphorylated glycolipid that anchors the lipopolysaccharide to the outer membrane of the cell.</text>
</comment>
<dbReference type="EMBL" id="RAQU01000263">
    <property type="protein sequence ID" value="RKK01478.1"/>
    <property type="molecule type" value="Genomic_DNA"/>
</dbReference>
<feature type="region of interest" description="Disordered" evidence="8">
    <location>
        <begin position="333"/>
        <end position="355"/>
    </location>
</feature>
<evidence type="ECO:0000313" key="13">
    <source>
        <dbReference type="Proteomes" id="UP000274097"/>
    </source>
</evidence>
<keyword evidence="5 7" id="KW-0443">Lipid metabolism</keyword>
<evidence type="ECO:0000256" key="7">
    <source>
        <dbReference type="HAMAP-Rule" id="MF_00523"/>
    </source>
</evidence>
<evidence type="ECO:0000313" key="11">
    <source>
        <dbReference type="EMBL" id="RKK01478.1"/>
    </source>
</evidence>
<dbReference type="GO" id="GO:0016020">
    <property type="term" value="C:membrane"/>
    <property type="evidence" value="ECO:0007669"/>
    <property type="project" value="GOC"/>
</dbReference>
<evidence type="ECO:0000256" key="5">
    <source>
        <dbReference type="ARBA" id="ARBA00023098"/>
    </source>
</evidence>
<keyword evidence="13" id="KW-1185">Reference proteome</keyword>
<dbReference type="Pfam" id="PF25087">
    <property type="entry name" value="GMPPB_C"/>
    <property type="match status" value="1"/>
</dbReference>
<comment type="caution">
    <text evidence="11">The sequence shown here is derived from an EMBL/GenBank/DDBJ whole genome shotgun (WGS) entry which is preliminary data.</text>
</comment>
<dbReference type="Proteomes" id="UP000278036">
    <property type="component" value="Unassembled WGS sequence"/>
</dbReference>
<dbReference type="RefSeq" id="WP_120640816.1">
    <property type="nucleotide sequence ID" value="NZ_RAQU01000263.1"/>
</dbReference>
<comment type="pathway">
    <text evidence="7">Bacterial outer membrane biogenesis; LPS lipid A biosynthesis.</text>
</comment>
<keyword evidence="6 7" id="KW-0012">Acyltransferase</keyword>
<dbReference type="GO" id="GO:0016410">
    <property type="term" value="F:N-acyltransferase activity"/>
    <property type="evidence" value="ECO:0007669"/>
    <property type="project" value="InterPro"/>
</dbReference>
<dbReference type="Pfam" id="PF04613">
    <property type="entry name" value="LpxD"/>
    <property type="match status" value="1"/>
</dbReference>
<dbReference type="UniPathway" id="UPA00973"/>
<dbReference type="CDD" id="cd03352">
    <property type="entry name" value="LbH_LpxD"/>
    <property type="match status" value="1"/>
</dbReference>
<dbReference type="InterPro" id="IPR056729">
    <property type="entry name" value="GMPPB_C"/>
</dbReference>
<dbReference type="HAMAP" id="MF_00523">
    <property type="entry name" value="LpxD"/>
    <property type="match status" value="1"/>
</dbReference>
<evidence type="ECO:0000313" key="12">
    <source>
        <dbReference type="EMBL" id="RMI25720.1"/>
    </source>
</evidence>
<evidence type="ECO:0000256" key="8">
    <source>
        <dbReference type="SAM" id="MobiDB-lite"/>
    </source>
</evidence>
<evidence type="ECO:0000313" key="14">
    <source>
        <dbReference type="Proteomes" id="UP000278036"/>
    </source>
</evidence>
<reference evidence="11 14" key="1">
    <citation type="submission" date="2018-09" db="EMBL/GenBank/DDBJ databases">
        <title>Roseomonas sp. nov., isolated from feces of Tibetan antelopes in the Qinghai-Tibet plateau, China.</title>
        <authorList>
            <person name="Tian Z."/>
        </authorList>
    </citation>
    <scope>NUCLEOTIDE SEQUENCE [LARGE SCALE GENOMIC DNA]</scope>
    <source>
        <strain evidence="12 13">Z23</strain>
        <strain evidence="11 14">Z24</strain>
    </source>
</reference>
<comment type="subunit">
    <text evidence="7">Homotrimer.</text>
</comment>
<dbReference type="EMBL" id="RFLX01000004">
    <property type="protein sequence ID" value="RMI25720.1"/>
    <property type="molecule type" value="Genomic_DNA"/>
</dbReference>
<dbReference type="AlphaFoldDB" id="A0A3A9JLN1"/>
<dbReference type="InterPro" id="IPR011004">
    <property type="entry name" value="Trimer_LpxA-like_sf"/>
</dbReference>
<dbReference type="PANTHER" id="PTHR43378">
    <property type="entry name" value="UDP-3-O-ACYLGLUCOSAMINE N-ACYLTRANSFERASE"/>
    <property type="match status" value="1"/>
</dbReference>
<organism evidence="11 14">
    <name type="scientific">Teichococcus wenyumeiae</name>
    <dbReference type="NCBI Taxonomy" id="2478470"/>
    <lineage>
        <taxon>Bacteria</taxon>
        <taxon>Pseudomonadati</taxon>
        <taxon>Pseudomonadota</taxon>
        <taxon>Alphaproteobacteria</taxon>
        <taxon>Acetobacterales</taxon>
        <taxon>Roseomonadaceae</taxon>
        <taxon>Roseomonas</taxon>
    </lineage>
</organism>
<dbReference type="InParanoid" id="A0A3A9JLN1"/>
<keyword evidence="2 7" id="KW-0441">Lipid A biosynthesis</keyword>
<dbReference type="PANTHER" id="PTHR43378:SF2">
    <property type="entry name" value="UDP-3-O-ACYLGLUCOSAMINE N-ACYLTRANSFERASE 1, MITOCHONDRIAL-RELATED"/>
    <property type="match status" value="1"/>
</dbReference>
<evidence type="ECO:0000256" key="2">
    <source>
        <dbReference type="ARBA" id="ARBA00022556"/>
    </source>
</evidence>
<proteinExistence type="inferred from homology"/>
<dbReference type="InterPro" id="IPR007691">
    <property type="entry name" value="LpxD"/>
</dbReference>
<keyword evidence="3 7" id="KW-0808">Transferase</keyword>
<evidence type="ECO:0000259" key="10">
    <source>
        <dbReference type="Pfam" id="PF25087"/>
    </source>
</evidence>
<dbReference type="NCBIfam" id="NF002060">
    <property type="entry name" value="PRK00892.1"/>
    <property type="match status" value="1"/>
</dbReference>
<evidence type="ECO:0000256" key="6">
    <source>
        <dbReference type="ARBA" id="ARBA00023315"/>
    </source>
</evidence>
<dbReference type="Proteomes" id="UP000274097">
    <property type="component" value="Unassembled WGS sequence"/>
</dbReference>
<dbReference type="NCBIfam" id="TIGR01853">
    <property type="entry name" value="lipid_A_lpxD"/>
    <property type="match status" value="1"/>
</dbReference>
<evidence type="ECO:0000256" key="3">
    <source>
        <dbReference type="ARBA" id="ARBA00022679"/>
    </source>
</evidence>
<dbReference type="Gene3D" id="2.160.10.10">
    <property type="entry name" value="Hexapeptide repeat proteins"/>
    <property type="match status" value="1"/>
</dbReference>
<evidence type="ECO:0000256" key="4">
    <source>
        <dbReference type="ARBA" id="ARBA00022737"/>
    </source>
</evidence>
<dbReference type="Gene3D" id="3.40.1390.10">
    <property type="entry name" value="MurE/MurF, N-terminal domain"/>
    <property type="match status" value="1"/>
</dbReference>
<keyword evidence="4 7" id="KW-0677">Repeat</keyword>
<comment type="catalytic activity">
    <reaction evidence="7">
        <text>a UDP-3-O-[(3R)-3-hydroxyacyl]-alpha-D-glucosamine + a (3R)-hydroxyacyl-[ACP] = a UDP-2-N,3-O-bis[(3R)-3-hydroxyacyl]-alpha-D-glucosamine + holo-[ACP] + H(+)</text>
        <dbReference type="Rhea" id="RHEA:53836"/>
        <dbReference type="Rhea" id="RHEA-COMP:9685"/>
        <dbReference type="Rhea" id="RHEA-COMP:9945"/>
        <dbReference type="ChEBI" id="CHEBI:15378"/>
        <dbReference type="ChEBI" id="CHEBI:64479"/>
        <dbReference type="ChEBI" id="CHEBI:78827"/>
        <dbReference type="ChEBI" id="CHEBI:137740"/>
        <dbReference type="ChEBI" id="CHEBI:137748"/>
        <dbReference type="EC" id="2.3.1.191"/>
    </reaction>
</comment>
<sequence length="355" mass="36105">MPVDPRFHPGTGPHSLARLAEATGARAVGDGARLLQGVSPLGSAGAGDVSFLDGRRHLAALRETRAGAVVLAEGFLASVPEGVAALVSPMPHLVFARIAALFHPGPERQPGIHPTAVVAPDAELGEGCEIGPHAVIGAGVKLGARCTVGAHVVIGPGCIFGDDCRLHPHASVSHCIAGHRVTLHGGARVGNEGFGFTPTPEGRFVTIPQLGRVILGDEVEIGANSCVDRGTLDDTVIGPGTRLDNLVQIGHNVATGRGCVIVSQVGISGSTVLGDYVTAAGQAGFAGHLKIGSKARIGAQAGVLSDIPDGMDMAGTPAMPLRDWLRASIQQRNIGARGGKPATAQSGRTRPDKTD</sequence>
<feature type="domain" description="Mannose-1-phosphate guanyltransferase C-terminal" evidence="10">
    <location>
        <begin position="115"/>
        <end position="229"/>
    </location>
</feature>